<protein>
    <submittedName>
        <fullName evidence="1">Sucrase/ferredoxin-like-domain-containing protein</fullName>
    </submittedName>
</protein>
<evidence type="ECO:0000313" key="2">
    <source>
        <dbReference type="Proteomes" id="UP001203297"/>
    </source>
</evidence>
<sequence length="260" mass="29168">MTRLSGTVPLHQAYILLHSRHSPRNFPSRIASPLLVALRQRALRWSALVNVAWIPSNSVAAGDAPFTNDTEVYSLLAFARGRSQLRIPSVTMNSLDDACATLHDYMARPLVRVVHPDKVYLYVCTHGSRDCRCGEWGSKVADALREEIRKREETVETEPVSKGKGKHPRIVVGEVGHVGGHQHAANMLVFPYGEWLGELRPDDVPAVLDVIMKMKQKQQYLPVDLAHAPLLPTHWRGRMGLSQDEQIQLCSDSDDTERRT</sequence>
<dbReference type="Gene3D" id="3.40.30.10">
    <property type="entry name" value="Glutaredoxin"/>
    <property type="match status" value="1"/>
</dbReference>
<dbReference type="InterPro" id="IPR009737">
    <property type="entry name" value="Aim32/Apd1-like"/>
</dbReference>
<accession>A0AAD4QKQ5</accession>
<dbReference type="Pfam" id="PF06999">
    <property type="entry name" value="Suc_Fer-like"/>
    <property type="match status" value="1"/>
</dbReference>
<comment type="caution">
    <text evidence="1">The sequence shown here is derived from an EMBL/GenBank/DDBJ whole genome shotgun (WGS) entry which is preliminary data.</text>
</comment>
<dbReference type="PANTHER" id="PTHR31902">
    <property type="entry name" value="ACTIN PATCHES DISTAL PROTEIN 1"/>
    <property type="match status" value="1"/>
</dbReference>
<dbReference type="Proteomes" id="UP001203297">
    <property type="component" value="Unassembled WGS sequence"/>
</dbReference>
<dbReference type="EMBL" id="WTXG01000018">
    <property type="protein sequence ID" value="KAI0300538.1"/>
    <property type="molecule type" value="Genomic_DNA"/>
</dbReference>
<proteinExistence type="predicted"/>
<reference evidence="1" key="1">
    <citation type="journal article" date="2022" name="New Phytol.">
        <title>Evolutionary transition to the ectomycorrhizal habit in the genomes of a hyperdiverse lineage of mushroom-forming fungi.</title>
        <authorList>
            <person name="Looney B."/>
            <person name="Miyauchi S."/>
            <person name="Morin E."/>
            <person name="Drula E."/>
            <person name="Courty P.E."/>
            <person name="Kohler A."/>
            <person name="Kuo A."/>
            <person name="LaButti K."/>
            <person name="Pangilinan J."/>
            <person name="Lipzen A."/>
            <person name="Riley R."/>
            <person name="Andreopoulos W."/>
            <person name="He G."/>
            <person name="Johnson J."/>
            <person name="Nolan M."/>
            <person name="Tritt A."/>
            <person name="Barry K.W."/>
            <person name="Grigoriev I.V."/>
            <person name="Nagy L.G."/>
            <person name="Hibbett D."/>
            <person name="Henrissat B."/>
            <person name="Matheny P.B."/>
            <person name="Labbe J."/>
            <person name="Martin F.M."/>
        </authorList>
    </citation>
    <scope>NUCLEOTIDE SEQUENCE</scope>
    <source>
        <strain evidence="1">BPL690</strain>
    </source>
</reference>
<name>A0AAD4QKQ5_9AGAM</name>
<dbReference type="InterPro" id="IPR036249">
    <property type="entry name" value="Thioredoxin-like_sf"/>
</dbReference>
<organism evidence="1 2">
    <name type="scientific">Multifurca ochricompacta</name>
    <dbReference type="NCBI Taxonomy" id="376703"/>
    <lineage>
        <taxon>Eukaryota</taxon>
        <taxon>Fungi</taxon>
        <taxon>Dikarya</taxon>
        <taxon>Basidiomycota</taxon>
        <taxon>Agaricomycotina</taxon>
        <taxon>Agaricomycetes</taxon>
        <taxon>Russulales</taxon>
        <taxon>Russulaceae</taxon>
        <taxon>Multifurca</taxon>
    </lineage>
</organism>
<evidence type="ECO:0000313" key="1">
    <source>
        <dbReference type="EMBL" id="KAI0300538.1"/>
    </source>
</evidence>
<keyword evidence="2" id="KW-1185">Reference proteome</keyword>
<dbReference type="AlphaFoldDB" id="A0AAD4QKQ5"/>
<gene>
    <name evidence="1" type="ORF">B0F90DRAFT_1629641</name>
</gene>
<dbReference type="SUPFAM" id="SSF52833">
    <property type="entry name" value="Thioredoxin-like"/>
    <property type="match status" value="1"/>
</dbReference>